<proteinExistence type="predicted"/>
<dbReference type="AlphaFoldDB" id="Q9LJ81"/>
<organism evidence="2">
    <name type="scientific">Arabidopsis thaliana</name>
    <name type="common">Mouse-ear cress</name>
    <dbReference type="NCBI Taxonomy" id="3702"/>
    <lineage>
        <taxon>Eukaryota</taxon>
        <taxon>Viridiplantae</taxon>
        <taxon>Streptophyta</taxon>
        <taxon>Embryophyta</taxon>
        <taxon>Tracheophyta</taxon>
        <taxon>Spermatophyta</taxon>
        <taxon>Magnoliopsida</taxon>
        <taxon>eudicotyledons</taxon>
        <taxon>Gunneridae</taxon>
        <taxon>Pentapetalae</taxon>
        <taxon>rosids</taxon>
        <taxon>malvids</taxon>
        <taxon>Brassicales</taxon>
        <taxon>Brassicaceae</taxon>
        <taxon>Camelineae</taxon>
        <taxon>Arabidopsis</taxon>
    </lineage>
</organism>
<sequence>MCMHKFKGTGLKDIDSISEPNSDEKSLLTRIVEDHDDDGLGYIDIIVDSWTDRLLVRKKNIFWNDLYQMDLDSRRVIESEVRRNEFPGKEVSRNEFPTYVGPDLATILASIKSLTEAMTRGFENMTQKLADMYEKQYGTQTYYYQNEVGYGTVKEAVQPHDLVVYSEVSCLHNLVPKQISPIANKNGKMKKNLECGPVIATG</sequence>
<reference key="2">
    <citation type="journal article" date="2000" name="Nature">
        <title>Sequence and analysis of chromosome 3 of the plant Arabidopsis thaliana.</title>
        <authorList>
            <consortium name="European Union Chromosome 3 Arabidopsis Sequencing Consortium"/>
            <consortium name="Institute for Genomic Research"/>
            <consortium name="Kazusa DNA Research Institute"/>
            <person name="Salanoubat M."/>
            <person name="Lemcke K."/>
            <person name="Rieger M."/>
            <person name="Ansorge W."/>
            <person name="Unseld M."/>
            <person name="Fartmann B."/>
            <person name="Valle G."/>
            <person name="Blocker H."/>
            <person name="Perez-Alonso M."/>
            <person name="Obermaier B."/>
            <person name="Delseny M."/>
            <person name="Boutry M."/>
            <person name="Grivell L.A."/>
            <person name="Mache R."/>
            <person name="Puigdomenech P."/>
            <person name="De Simone V."/>
            <person name="Choisne N."/>
            <person name="Artiguenave F."/>
            <person name="Robert C."/>
            <person name="Brottier P."/>
            <person name="Wincker P."/>
            <person name="Cattolico L."/>
            <person name="Weissenbach J."/>
            <person name="Saurin W."/>
            <person name="Quetier F."/>
            <person name="Schafer M."/>
            <person name="Muller-Auer S."/>
            <person name="Gabel C."/>
            <person name="Fuchs M."/>
            <person name="Benes V."/>
            <person name="Wurmbach E."/>
            <person name="Drzonek H."/>
            <person name="Erfle H."/>
            <person name="Jordan N."/>
            <person name="Bangert S."/>
            <person name="Wiedelmann R."/>
            <person name="Kranz H."/>
            <person name="Voss H."/>
            <person name="Holland R."/>
            <person name="Brandt P."/>
            <person name="Nyakatura G."/>
            <person name="Vezzi A."/>
            <person name="D'Angelo M."/>
            <person name="Pallavicini A."/>
            <person name="Toppo S."/>
            <person name="Simionati B."/>
            <person name="Conrad A."/>
            <person name="Hornischer K."/>
            <person name="Kauer G."/>
            <person name="Lohnert T.H."/>
            <person name="Nordsiek G."/>
            <person name="Reichelt J."/>
            <person name="Scharfe M."/>
            <person name="Schon O."/>
            <person name="Bargues M."/>
            <person name="Terol J."/>
            <person name="Climent J."/>
            <person name="Navarro P."/>
            <person name="Collado C."/>
            <person name="Perez-Perez A."/>
            <person name="Ottenwalder B."/>
            <person name="Duchemin D."/>
            <person name="Cooke R."/>
            <person name="Laudie M."/>
            <person name="Berger-Llauro C."/>
            <person name="Purnelle B."/>
            <person name="Masuy D."/>
            <person name="de Haan M."/>
            <person name="Maarse A.C."/>
            <person name="Alcaraz J.P."/>
            <person name="Cottet A."/>
            <person name="Casacuberta E."/>
            <person name="Monfort A."/>
            <person name="Argiriou A."/>
            <person name="flores M."/>
            <person name="Liguori R."/>
            <person name="Vitale D."/>
            <person name="Mannhaupt G."/>
            <person name="Haase D."/>
            <person name="Schoof H."/>
            <person name="Rudd S."/>
            <person name="Zaccaria P."/>
            <person name="Mewes H.W."/>
            <person name="Mayer K.F."/>
            <person name="Kaul S."/>
            <person name="Town C.D."/>
            <person name="Koo H.L."/>
            <person name="Tallon L.J."/>
            <person name="Jenkins J."/>
            <person name="Rooney T."/>
            <person name="Rizzo M."/>
            <person name="Walts A."/>
            <person name="Utterback T."/>
            <person name="Fujii C.Y."/>
            <person name="Shea T.P."/>
            <person name="Creasy T.H."/>
            <person name="Haas B."/>
            <person name="Maiti R."/>
            <person name="Wu D."/>
            <person name="Peterson J."/>
            <person name="Van Aken S."/>
            <person name="Pai G."/>
            <person name="Militscher J."/>
            <person name="Sellers P."/>
            <person name="Gill J.E."/>
            <person name="Feldblyum T.V."/>
            <person name="Preuss D."/>
            <person name="Lin X."/>
            <person name="Nierman W.C."/>
            <person name="Salzberg S.L."/>
            <person name="White O."/>
            <person name="Venter J.C."/>
            <person name="Fraser C.M."/>
            <person name="Kaneko T."/>
            <person name="Nakamura Y."/>
            <person name="Sato S."/>
            <person name="Kato T."/>
            <person name="Asamizu E."/>
            <person name="Sasamoto S."/>
            <person name="Kimura T."/>
            <person name="Idesawa K."/>
            <person name="Kawashima K."/>
            <person name="Kishida Y."/>
            <person name="Kiyokawa C."/>
            <person name="Kohara M."/>
            <person name="Matsumoto M."/>
            <person name="Matsuno A."/>
            <person name="Muraki A."/>
            <person name="Nakayama S."/>
            <person name="Nakazaki N."/>
            <person name="Shinpo S."/>
            <person name="Takeuchi C."/>
            <person name="Wada T."/>
            <person name="Watanabe A."/>
            <person name="Yamada M."/>
            <person name="Yasuda M."/>
            <person name="Tabata S."/>
        </authorList>
    </citation>
    <scope>NUCLEOTIDE SEQUENCE [LARGE SCALE GENOMIC DNA]</scope>
    <source>
        <strain>cv. Columbia</strain>
    </source>
</reference>
<evidence type="ECO:0000313" key="2">
    <source>
        <dbReference type="EMBL" id="BAB01207.1"/>
    </source>
</evidence>
<dbReference type="Pfam" id="PF03384">
    <property type="entry name" value="DUF287"/>
    <property type="match status" value="1"/>
</dbReference>
<protein>
    <recommendedName>
        <fullName evidence="1">DUF287 domain-containing protein</fullName>
    </recommendedName>
</protein>
<dbReference type="EMBL" id="AP000732">
    <property type="protein sequence ID" value="BAB01207.1"/>
    <property type="molecule type" value="Genomic_DNA"/>
</dbReference>
<name>Q9LJ81_ARATH</name>
<evidence type="ECO:0000259" key="1">
    <source>
        <dbReference type="Pfam" id="PF03384"/>
    </source>
</evidence>
<dbReference type="InterPro" id="IPR005048">
    <property type="entry name" value="DUF287"/>
</dbReference>
<reference evidence="2" key="1">
    <citation type="journal article" date="2000" name="DNA Res.">
        <title>Structural analysis of Arabidopsis thaliana chromosome 3. II. Sequence features of the 4,251,695 bp regions covered by 90 P1, TAC and BAC clones.</title>
        <authorList>
            <person name="Nakamura Y."/>
        </authorList>
    </citation>
    <scope>NUCLEOTIDE SEQUENCE [LARGE SCALE GENOMIC DNA]</scope>
</reference>
<accession>Q9LJ81</accession>
<feature type="domain" description="DUF287" evidence="1">
    <location>
        <begin position="14"/>
        <end position="67"/>
    </location>
</feature>